<dbReference type="PANTHER" id="PTHR43278:SF2">
    <property type="entry name" value="IRON-SULFUR FLAVOPROTEIN"/>
    <property type="match status" value="1"/>
</dbReference>
<reference evidence="4 5" key="1">
    <citation type="submission" date="2023-07" db="EMBL/GenBank/DDBJ databases">
        <title>Genomic Encyclopedia of Type Strains, Phase IV (KMG-IV): sequencing the most valuable type-strain genomes for metagenomic binning, comparative biology and taxonomic classification.</title>
        <authorList>
            <person name="Goeker M."/>
        </authorList>
    </citation>
    <scope>NUCLEOTIDE SEQUENCE [LARGE SCALE GENOMIC DNA]</scope>
    <source>
        <strain evidence="4 5">T98</strain>
    </source>
</reference>
<sequence>MKVIAVNGSPRTNRNTATLLQEALDGAKSRGAETKLIHLYDLSYKGCASCLSCKRKGSRLNGLCAMKDDLKEVLREILESDALLLGSPIYFGNVTGEMRSFLERLLFPNLSYNEGERSTFKGRINSGFIYTMNVTEERAIEVNYEAVFQGNRNLLQILGGDSEILLSCDTYQFTDYSKYEASRFDAAQKARVREEQFPIDRQKAFELGGRLVVSSM</sequence>
<evidence type="ECO:0000313" key="5">
    <source>
        <dbReference type="Proteomes" id="UP001248709"/>
    </source>
</evidence>
<name>A0ABU3H579_9BACL</name>
<dbReference type="PANTHER" id="PTHR43278">
    <property type="entry name" value="NAD(P)H-DEPENDENT FMN-CONTAINING OXIDOREDUCTASE YWQN-RELATED"/>
    <property type="match status" value="1"/>
</dbReference>
<dbReference type="Pfam" id="PF03358">
    <property type="entry name" value="FMN_red"/>
    <property type="match status" value="1"/>
</dbReference>
<protein>
    <submittedName>
        <fullName evidence="4">Multimeric flavodoxin WrbA</fullName>
    </submittedName>
</protein>
<dbReference type="RefSeq" id="WP_025700285.1">
    <property type="nucleotide sequence ID" value="NZ_JAUSUY010000001.1"/>
</dbReference>
<accession>A0ABU3H579</accession>
<proteinExistence type="predicted"/>
<organism evidence="4 5">
    <name type="scientific">Paenibacillus forsythiae</name>
    <dbReference type="NCBI Taxonomy" id="365616"/>
    <lineage>
        <taxon>Bacteria</taxon>
        <taxon>Bacillati</taxon>
        <taxon>Bacillota</taxon>
        <taxon>Bacilli</taxon>
        <taxon>Bacillales</taxon>
        <taxon>Paenibacillaceae</taxon>
        <taxon>Paenibacillus</taxon>
    </lineage>
</organism>
<feature type="domain" description="NADPH-dependent FMN reductase-like" evidence="3">
    <location>
        <begin position="1"/>
        <end position="107"/>
    </location>
</feature>
<gene>
    <name evidence="4" type="ORF">J2Z22_000387</name>
</gene>
<dbReference type="Gene3D" id="3.40.50.360">
    <property type="match status" value="1"/>
</dbReference>
<evidence type="ECO:0000256" key="2">
    <source>
        <dbReference type="ARBA" id="ARBA00022643"/>
    </source>
</evidence>
<comment type="caution">
    <text evidence="4">The sequence shown here is derived from an EMBL/GenBank/DDBJ whole genome shotgun (WGS) entry which is preliminary data.</text>
</comment>
<dbReference type="InterPro" id="IPR051796">
    <property type="entry name" value="ISF_SsuE-like"/>
</dbReference>
<evidence type="ECO:0000256" key="1">
    <source>
        <dbReference type="ARBA" id="ARBA00022630"/>
    </source>
</evidence>
<evidence type="ECO:0000259" key="3">
    <source>
        <dbReference type="Pfam" id="PF03358"/>
    </source>
</evidence>
<keyword evidence="2" id="KW-0288">FMN</keyword>
<dbReference type="SUPFAM" id="SSF52218">
    <property type="entry name" value="Flavoproteins"/>
    <property type="match status" value="1"/>
</dbReference>
<keyword evidence="5" id="KW-1185">Reference proteome</keyword>
<keyword evidence="1" id="KW-0285">Flavoprotein</keyword>
<evidence type="ECO:0000313" key="4">
    <source>
        <dbReference type="EMBL" id="MDT3424875.1"/>
    </source>
</evidence>
<dbReference type="InterPro" id="IPR005025">
    <property type="entry name" value="FMN_Rdtase-like_dom"/>
</dbReference>
<dbReference type="EMBL" id="JAUSUY010000001">
    <property type="protein sequence ID" value="MDT3424875.1"/>
    <property type="molecule type" value="Genomic_DNA"/>
</dbReference>
<dbReference type="InterPro" id="IPR029039">
    <property type="entry name" value="Flavoprotein-like_sf"/>
</dbReference>
<dbReference type="Proteomes" id="UP001248709">
    <property type="component" value="Unassembled WGS sequence"/>
</dbReference>